<evidence type="ECO:0000256" key="1">
    <source>
        <dbReference type="SAM" id="Phobius"/>
    </source>
</evidence>
<gene>
    <name evidence="2" type="ORF">QVD17_00469</name>
</gene>
<evidence type="ECO:0000313" key="3">
    <source>
        <dbReference type="Proteomes" id="UP001229421"/>
    </source>
</evidence>
<keyword evidence="1" id="KW-1133">Transmembrane helix</keyword>
<dbReference type="Proteomes" id="UP001229421">
    <property type="component" value="Unassembled WGS sequence"/>
</dbReference>
<accession>A0AAD8P704</accession>
<proteinExistence type="predicted"/>
<reference evidence="2" key="1">
    <citation type="journal article" date="2023" name="bioRxiv">
        <title>Improved chromosome-level genome assembly for marigold (Tagetes erecta).</title>
        <authorList>
            <person name="Jiang F."/>
            <person name="Yuan L."/>
            <person name="Wang S."/>
            <person name="Wang H."/>
            <person name="Xu D."/>
            <person name="Wang A."/>
            <person name="Fan W."/>
        </authorList>
    </citation>
    <scope>NUCLEOTIDE SEQUENCE</scope>
    <source>
        <strain evidence="2">WSJ</strain>
        <tissue evidence="2">Leaf</tissue>
    </source>
</reference>
<keyword evidence="1" id="KW-0812">Transmembrane</keyword>
<feature type="transmembrane region" description="Helical" evidence="1">
    <location>
        <begin position="12"/>
        <end position="33"/>
    </location>
</feature>
<keyword evidence="3" id="KW-1185">Reference proteome</keyword>
<name>A0AAD8P704_TARER</name>
<keyword evidence="1" id="KW-0472">Membrane</keyword>
<organism evidence="2 3">
    <name type="scientific">Tagetes erecta</name>
    <name type="common">African marigold</name>
    <dbReference type="NCBI Taxonomy" id="13708"/>
    <lineage>
        <taxon>Eukaryota</taxon>
        <taxon>Viridiplantae</taxon>
        <taxon>Streptophyta</taxon>
        <taxon>Embryophyta</taxon>
        <taxon>Tracheophyta</taxon>
        <taxon>Spermatophyta</taxon>
        <taxon>Magnoliopsida</taxon>
        <taxon>eudicotyledons</taxon>
        <taxon>Gunneridae</taxon>
        <taxon>Pentapetalae</taxon>
        <taxon>asterids</taxon>
        <taxon>campanulids</taxon>
        <taxon>Asterales</taxon>
        <taxon>Asteraceae</taxon>
        <taxon>Asteroideae</taxon>
        <taxon>Heliantheae alliance</taxon>
        <taxon>Tageteae</taxon>
        <taxon>Tagetes</taxon>
    </lineage>
</organism>
<dbReference type="EMBL" id="JAUHHV010000001">
    <property type="protein sequence ID" value="KAK1434719.1"/>
    <property type="molecule type" value="Genomic_DNA"/>
</dbReference>
<sequence>MKFGDKNKSLHVFVSLCMNLVILLESLPLKLTIYHSRRIDTPMAPMFKPSMRRTNLCFSIRWVLRLSNFRWALSENNI</sequence>
<evidence type="ECO:0000313" key="2">
    <source>
        <dbReference type="EMBL" id="KAK1434719.1"/>
    </source>
</evidence>
<dbReference type="AlphaFoldDB" id="A0AAD8P704"/>
<comment type="caution">
    <text evidence="2">The sequence shown here is derived from an EMBL/GenBank/DDBJ whole genome shotgun (WGS) entry which is preliminary data.</text>
</comment>
<protein>
    <submittedName>
        <fullName evidence="2">Uncharacterized protein</fullName>
    </submittedName>
</protein>